<accession>A0AAV3Z1V4</accession>
<sequence length="93" mass="10368">MLKFNQQNLIMMHKTNETENGGEEEEAVKMKAKSGQAPNRYRITRESGSQRRHGGQCLLNSGSRAIPNEDSSANRLSIMNIVHLNAHDTSVTT</sequence>
<keyword evidence="3" id="KW-1185">Reference proteome</keyword>
<dbReference type="AlphaFoldDB" id="A0AAV3Z1V4"/>
<name>A0AAV3Z1V4_9GAST</name>
<protein>
    <submittedName>
        <fullName evidence="2">Uncharacterized protein</fullName>
    </submittedName>
</protein>
<evidence type="ECO:0000313" key="3">
    <source>
        <dbReference type="Proteomes" id="UP000735302"/>
    </source>
</evidence>
<feature type="compositionally biased region" description="Polar residues" evidence="1">
    <location>
        <begin position="58"/>
        <end position="70"/>
    </location>
</feature>
<gene>
    <name evidence="2" type="ORF">PoB_001563500</name>
</gene>
<organism evidence="2 3">
    <name type="scientific">Plakobranchus ocellatus</name>
    <dbReference type="NCBI Taxonomy" id="259542"/>
    <lineage>
        <taxon>Eukaryota</taxon>
        <taxon>Metazoa</taxon>
        <taxon>Spiralia</taxon>
        <taxon>Lophotrochozoa</taxon>
        <taxon>Mollusca</taxon>
        <taxon>Gastropoda</taxon>
        <taxon>Heterobranchia</taxon>
        <taxon>Euthyneura</taxon>
        <taxon>Panpulmonata</taxon>
        <taxon>Sacoglossa</taxon>
        <taxon>Placobranchoidea</taxon>
        <taxon>Plakobranchidae</taxon>
        <taxon>Plakobranchus</taxon>
    </lineage>
</organism>
<proteinExistence type="predicted"/>
<reference evidence="2 3" key="1">
    <citation type="journal article" date="2021" name="Elife">
        <title>Chloroplast acquisition without the gene transfer in kleptoplastic sea slugs, Plakobranchus ocellatus.</title>
        <authorList>
            <person name="Maeda T."/>
            <person name="Takahashi S."/>
            <person name="Yoshida T."/>
            <person name="Shimamura S."/>
            <person name="Takaki Y."/>
            <person name="Nagai Y."/>
            <person name="Toyoda A."/>
            <person name="Suzuki Y."/>
            <person name="Arimoto A."/>
            <person name="Ishii H."/>
            <person name="Satoh N."/>
            <person name="Nishiyama T."/>
            <person name="Hasebe M."/>
            <person name="Maruyama T."/>
            <person name="Minagawa J."/>
            <person name="Obokata J."/>
            <person name="Shigenobu S."/>
        </authorList>
    </citation>
    <scope>NUCLEOTIDE SEQUENCE [LARGE SCALE GENOMIC DNA]</scope>
</reference>
<comment type="caution">
    <text evidence="2">The sequence shown here is derived from an EMBL/GenBank/DDBJ whole genome shotgun (WGS) entry which is preliminary data.</text>
</comment>
<dbReference type="EMBL" id="BLXT01001916">
    <property type="protein sequence ID" value="GFN89129.1"/>
    <property type="molecule type" value="Genomic_DNA"/>
</dbReference>
<evidence type="ECO:0000256" key="1">
    <source>
        <dbReference type="SAM" id="MobiDB-lite"/>
    </source>
</evidence>
<evidence type="ECO:0000313" key="2">
    <source>
        <dbReference type="EMBL" id="GFN89129.1"/>
    </source>
</evidence>
<dbReference type="Proteomes" id="UP000735302">
    <property type="component" value="Unassembled WGS sequence"/>
</dbReference>
<feature type="region of interest" description="Disordered" evidence="1">
    <location>
        <begin position="15"/>
        <end position="70"/>
    </location>
</feature>